<protein>
    <recommendedName>
        <fullName evidence="3">Inheritance of peroxisomes protein 2</fullName>
    </recommendedName>
</protein>
<feature type="domain" description="Myosin-binding" evidence="10">
    <location>
        <begin position="225"/>
        <end position="483"/>
    </location>
</feature>
<evidence type="ECO:0000256" key="5">
    <source>
        <dbReference type="ARBA" id="ARBA00022989"/>
    </source>
</evidence>
<keyword evidence="6" id="KW-0472">Membrane</keyword>
<comment type="subcellular location">
    <subcellularLocation>
        <location evidence="1">Peroxisome membrane</location>
        <topology evidence="1">Single-pass membrane protein</topology>
    </subcellularLocation>
</comment>
<evidence type="ECO:0000313" key="12">
    <source>
        <dbReference type="Proteomes" id="UP000189911"/>
    </source>
</evidence>
<dbReference type="OrthoDB" id="4045067at2759"/>
<name>A0A1G4KIR8_9SACH</name>
<dbReference type="GO" id="GO:0017022">
    <property type="term" value="F:myosin binding"/>
    <property type="evidence" value="ECO:0007669"/>
    <property type="project" value="InterPro"/>
</dbReference>
<dbReference type="AlphaFoldDB" id="A0A1G4KIR8"/>
<dbReference type="InterPro" id="IPR026859">
    <property type="entry name" value="Myosin-bd"/>
</dbReference>
<keyword evidence="7" id="KW-0576">Peroxisome</keyword>
<keyword evidence="4" id="KW-0812">Transmembrane</keyword>
<evidence type="ECO:0000256" key="1">
    <source>
        <dbReference type="ARBA" id="ARBA00004549"/>
    </source>
</evidence>
<organism evidence="11 12">
    <name type="scientific">Lachancea nothofagi CBS 11611</name>
    <dbReference type="NCBI Taxonomy" id="1266666"/>
    <lineage>
        <taxon>Eukaryota</taxon>
        <taxon>Fungi</taxon>
        <taxon>Dikarya</taxon>
        <taxon>Ascomycota</taxon>
        <taxon>Saccharomycotina</taxon>
        <taxon>Saccharomycetes</taxon>
        <taxon>Saccharomycetales</taxon>
        <taxon>Saccharomycetaceae</taxon>
        <taxon>Lachancea</taxon>
    </lineage>
</organism>
<comment type="similarity">
    <text evidence="2">Belongs to the INP2 family.</text>
</comment>
<keyword evidence="5" id="KW-1133">Transmembrane helix</keyword>
<gene>
    <name evidence="11" type="ORF">LANO_0G09318G</name>
</gene>
<evidence type="ECO:0000256" key="2">
    <source>
        <dbReference type="ARBA" id="ARBA00007231"/>
    </source>
</evidence>
<dbReference type="PRINTS" id="PR02104">
    <property type="entry name" value="INPROXISOME2"/>
</dbReference>
<evidence type="ECO:0000256" key="4">
    <source>
        <dbReference type="ARBA" id="ARBA00022692"/>
    </source>
</evidence>
<sequence>MSFDKSEPTFKLHGLQVFSHGCLSRSNSTLNSTQAGVNAMPDSWCANNLKRSSGIEMHVNKLSDWGIDTLNDNSPTVVGSSEFSSHEHDNLYLEDDIQKELSRLTINPEASKSKYEVLVAKIFSESPFSNQNFNEEFQYTIIASQLLTDSIRPLWTAQPKSEKSILNFHRDKESYSSQHLPCVPTKFGKFTAVNKQFLLRKTVPLFPTFLVVRRCLGLMARCKAPQKSKKRILAALSIAIYIALQQESFHDQYVKYSALLALQTAVAQLQNLDKLLHRLHIRYKELTIYKPIALVQSCQPSGSNLSIIRDVLTASLDLSFYELQKITIKLLPILRNRELFRYCEIYGVNFVDLYFVINGESGDISEKAVRTHLLKKFILCCLLSIGSKSKQDTEEKESEYRVTLEKIFATYKAYGNCSDCRRSVITLDQLKELNELLKTVYSFLGQYRSHLNDGGIQTHEAKDTEDTHHQDFRTATTLNMLQELQKLMITNSSDTDEEIGKKLQKKLSELSRLWSQSETSKNGRSGRPRKERHCNGLQLDVVQSPTLSNDEYGPSHIFNFNSYPSLSSEIKFRNVEESGSESEYEQEGDDTITEQIFIANENYDHKDDFRKLTDEELRNKLNERIMTLAMENKRGKEKLRTKKSFGLLDRNQAQNIQENSKVGGRPSYRSKFTSEDSIPVLYELKQILEKN</sequence>
<dbReference type="GO" id="GO:0045033">
    <property type="term" value="P:peroxisome inheritance"/>
    <property type="evidence" value="ECO:0007669"/>
    <property type="project" value="InterPro"/>
</dbReference>
<dbReference type="Pfam" id="PF12632">
    <property type="entry name" value="Vezatin"/>
    <property type="match status" value="1"/>
</dbReference>
<dbReference type="GO" id="GO:0005778">
    <property type="term" value="C:peroxisomal membrane"/>
    <property type="evidence" value="ECO:0007669"/>
    <property type="project" value="UniProtKB-SubCell"/>
</dbReference>
<dbReference type="EMBL" id="LT598453">
    <property type="protein sequence ID" value="SCV04293.1"/>
    <property type="molecule type" value="Genomic_DNA"/>
</dbReference>
<keyword evidence="8" id="KW-0675">Receptor</keyword>
<evidence type="ECO:0000256" key="8">
    <source>
        <dbReference type="ARBA" id="ARBA00023170"/>
    </source>
</evidence>
<dbReference type="InterPro" id="IPR026235">
    <property type="entry name" value="INP2"/>
</dbReference>
<reference evidence="12" key="1">
    <citation type="submission" date="2016-03" db="EMBL/GenBank/DDBJ databases">
        <authorList>
            <person name="Devillers Hugo."/>
        </authorList>
    </citation>
    <scope>NUCLEOTIDE SEQUENCE [LARGE SCALE GENOMIC DNA]</scope>
</reference>
<evidence type="ECO:0000256" key="9">
    <source>
        <dbReference type="ARBA" id="ARBA00023180"/>
    </source>
</evidence>
<evidence type="ECO:0000313" key="11">
    <source>
        <dbReference type="EMBL" id="SCV04293.1"/>
    </source>
</evidence>
<keyword evidence="9" id="KW-0325">Glycoprotein</keyword>
<evidence type="ECO:0000259" key="10">
    <source>
        <dbReference type="Pfam" id="PF12632"/>
    </source>
</evidence>
<evidence type="ECO:0000256" key="6">
    <source>
        <dbReference type="ARBA" id="ARBA00023136"/>
    </source>
</evidence>
<evidence type="ECO:0000256" key="3">
    <source>
        <dbReference type="ARBA" id="ARBA00021399"/>
    </source>
</evidence>
<accession>A0A1G4KIR8</accession>
<evidence type="ECO:0000256" key="7">
    <source>
        <dbReference type="ARBA" id="ARBA00023140"/>
    </source>
</evidence>
<proteinExistence type="inferred from homology"/>
<keyword evidence="12" id="KW-1185">Reference proteome</keyword>
<dbReference type="Proteomes" id="UP000189911">
    <property type="component" value="Chromosome G"/>
</dbReference>